<sequence length="82" mass="7988">VPLGPLTLPAAALAASCAAATLLASAVEARQARSGTREALADLGTPGKVLRIAAAVRATALVAVCVPLTWGVAQLTSLALTG</sequence>
<feature type="chain" id="PRO_5046937887" description="ABC transporter permease" evidence="1">
    <location>
        <begin position="27"/>
        <end position="82"/>
    </location>
</feature>
<evidence type="ECO:0000313" key="2">
    <source>
        <dbReference type="EMBL" id="MBW5484534.1"/>
    </source>
</evidence>
<keyword evidence="1" id="KW-0732">Signal</keyword>
<feature type="non-terminal residue" evidence="2">
    <location>
        <position position="1"/>
    </location>
</feature>
<name>A0ABS6Z9U1_9ACTN</name>
<gene>
    <name evidence="2" type="ORF">GPJ59_22300</name>
</gene>
<dbReference type="EMBL" id="WTFF01000172">
    <property type="protein sequence ID" value="MBW5484534.1"/>
    <property type="molecule type" value="Genomic_DNA"/>
</dbReference>
<accession>A0ABS6Z9U1</accession>
<evidence type="ECO:0000256" key="1">
    <source>
        <dbReference type="SAM" id="SignalP"/>
    </source>
</evidence>
<keyword evidence="3" id="KW-1185">Reference proteome</keyword>
<comment type="caution">
    <text evidence="2">The sequence shown here is derived from an EMBL/GenBank/DDBJ whole genome shotgun (WGS) entry which is preliminary data.</text>
</comment>
<reference evidence="2 3" key="1">
    <citation type="submission" date="2019-12" db="EMBL/GenBank/DDBJ databases">
        <title>Genome sequence of Streptomyces bambusae.</title>
        <authorList>
            <person name="Bansal K."/>
            <person name="Choksket S."/>
            <person name="Korpole S."/>
            <person name="Patil P.B."/>
        </authorList>
    </citation>
    <scope>NUCLEOTIDE SEQUENCE [LARGE SCALE GENOMIC DNA]</scope>
    <source>
        <strain evidence="2 3">SK60</strain>
    </source>
</reference>
<feature type="signal peptide" evidence="1">
    <location>
        <begin position="1"/>
        <end position="26"/>
    </location>
</feature>
<organism evidence="2 3">
    <name type="scientific">Streptomyces bambusae</name>
    <dbReference type="NCBI Taxonomy" id="1550616"/>
    <lineage>
        <taxon>Bacteria</taxon>
        <taxon>Bacillati</taxon>
        <taxon>Actinomycetota</taxon>
        <taxon>Actinomycetes</taxon>
        <taxon>Kitasatosporales</taxon>
        <taxon>Streptomycetaceae</taxon>
        <taxon>Streptomyces</taxon>
    </lineage>
</organism>
<dbReference type="Proteomes" id="UP000812013">
    <property type="component" value="Unassembled WGS sequence"/>
</dbReference>
<evidence type="ECO:0000313" key="3">
    <source>
        <dbReference type="Proteomes" id="UP000812013"/>
    </source>
</evidence>
<protein>
    <recommendedName>
        <fullName evidence="4">ABC transporter permease</fullName>
    </recommendedName>
</protein>
<proteinExistence type="predicted"/>
<evidence type="ECO:0008006" key="4">
    <source>
        <dbReference type="Google" id="ProtNLM"/>
    </source>
</evidence>